<feature type="transmembrane region" description="Helical" evidence="1">
    <location>
        <begin position="92"/>
        <end position="112"/>
    </location>
</feature>
<keyword evidence="1" id="KW-1133">Transmembrane helix</keyword>
<feature type="transmembrane region" description="Helical" evidence="1">
    <location>
        <begin position="43"/>
        <end position="64"/>
    </location>
</feature>
<keyword evidence="1" id="KW-0812">Transmembrane</keyword>
<accession>A0A378WJP9</accession>
<dbReference type="AlphaFoldDB" id="A0A378WJP9"/>
<protein>
    <submittedName>
        <fullName evidence="2">Uncharacterized protein</fullName>
    </submittedName>
</protein>
<evidence type="ECO:0000313" key="2">
    <source>
        <dbReference type="EMBL" id="SUA36693.1"/>
    </source>
</evidence>
<organism evidence="2 3">
    <name type="scientific">Neisseria zoodegmatis</name>
    <dbReference type="NCBI Taxonomy" id="326523"/>
    <lineage>
        <taxon>Bacteria</taxon>
        <taxon>Pseudomonadati</taxon>
        <taxon>Pseudomonadota</taxon>
        <taxon>Betaproteobacteria</taxon>
        <taxon>Neisseriales</taxon>
        <taxon>Neisseriaceae</taxon>
        <taxon>Neisseria</taxon>
    </lineage>
</organism>
<sequence length="166" mass="18639">MTPKQITTIVIRLLIFYSFLRFVGVSFSSILAHVEIILREEDAFYLLLLEIVLFFVWFAVWGLLWKFAPCIAEKVLPVHSEEKVNMPQSPALWLNTGLVLMGIWMAVPALANLSIDLYYAFAATDSIGTSTIASRAITYNGMTMIFGLALCLKPTLFSKLIRKVAS</sequence>
<evidence type="ECO:0000313" key="3">
    <source>
        <dbReference type="Proteomes" id="UP000254055"/>
    </source>
</evidence>
<evidence type="ECO:0000256" key="1">
    <source>
        <dbReference type="SAM" id="Phobius"/>
    </source>
</evidence>
<proteinExistence type="predicted"/>
<dbReference type="EMBL" id="UGRS01000001">
    <property type="protein sequence ID" value="SUA36693.1"/>
    <property type="molecule type" value="Genomic_DNA"/>
</dbReference>
<gene>
    <name evidence="2" type="ORF">NCTC12229_01121</name>
</gene>
<dbReference type="RefSeq" id="WP_115133842.1">
    <property type="nucleotide sequence ID" value="NZ_UGRS01000001.1"/>
</dbReference>
<reference evidence="2 3" key="1">
    <citation type="submission" date="2018-06" db="EMBL/GenBank/DDBJ databases">
        <authorList>
            <consortium name="Pathogen Informatics"/>
            <person name="Doyle S."/>
        </authorList>
    </citation>
    <scope>NUCLEOTIDE SEQUENCE [LARGE SCALE GENOMIC DNA]</scope>
    <source>
        <strain evidence="2 3">NCTC12229</strain>
    </source>
</reference>
<keyword evidence="1" id="KW-0472">Membrane</keyword>
<dbReference type="Proteomes" id="UP000254055">
    <property type="component" value="Unassembled WGS sequence"/>
</dbReference>
<name>A0A378WJP9_9NEIS</name>
<feature type="transmembrane region" description="Helical" evidence="1">
    <location>
        <begin position="9"/>
        <end position="31"/>
    </location>
</feature>
<feature type="transmembrane region" description="Helical" evidence="1">
    <location>
        <begin position="132"/>
        <end position="152"/>
    </location>
</feature>